<evidence type="ECO:0000256" key="1">
    <source>
        <dbReference type="ARBA" id="ARBA00022603"/>
    </source>
</evidence>
<sequence>VEADPFCQQVLKARIKNQCLHAGVVHGDVRTFSPGPSGVANGVSCAGQQGGMRDKRTSLLMEAFRVLDELADPLGPTACFLGLENVQSILGKKPSMRQIMWVIVQETSKRNMVLSWSTINLQNCGLEANRGRVFFLAQREGAMLWSGQDFVLRVVFAEAHMANVGPVVRGKGLTFLANLVLTKPRQTEVLCEVCKTVAKQCGRCCVSMPLVELGAALTKAKYLASGVSPRAVATMTTDACMPPCPDHFKGLVSFVREGTVEECKRLHDQTKVCVSLLCECAWSRELASMEENDATLLYGILLDASAVFQDLEKMLAVYAVDSDMRVKAG</sequence>
<dbReference type="InterPro" id="IPR001525">
    <property type="entry name" value="C5_MeTfrase"/>
</dbReference>
<gene>
    <name evidence="3" type="ORF">CCMP2556_LOCUS29859</name>
</gene>
<proteinExistence type="predicted"/>
<dbReference type="InterPro" id="IPR029063">
    <property type="entry name" value="SAM-dependent_MTases_sf"/>
</dbReference>
<comment type="caution">
    <text evidence="3">The sequence shown here is derived from an EMBL/GenBank/DDBJ whole genome shotgun (WGS) entry which is preliminary data.</text>
</comment>
<dbReference type="Proteomes" id="UP001642484">
    <property type="component" value="Unassembled WGS sequence"/>
</dbReference>
<keyword evidence="4" id="KW-1185">Reference proteome</keyword>
<reference evidence="3 4" key="1">
    <citation type="submission" date="2024-02" db="EMBL/GenBank/DDBJ databases">
        <authorList>
            <person name="Chen Y."/>
            <person name="Shah S."/>
            <person name="Dougan E. K."/>
            <person name="Thang M."/>
            <person name="Chan C."/>
        </authorList>
    </citation>
    <scope>NUCLEOTIDE SEQUENCE [LARGE SCALE GENOMIC DNA]</scope>
</reference>
<keyword evidence="2" id="KW-0808">Transferase</keyword>
<protein>
    <submittedName>
        <fullName evidence="3">Uncharacterized protein</fullName>
    </submittedName>
</protein>
<keyword evidence="1" id="KW-0489">Methyltransferase</keyword>
<organism evidence="3 4">
    <name type="scientific">Durusdinium trenchii</name>
    <dbReference type="NCBI Taxonomy" id="1381693"/>
    <lineage>
        <taxon>Eukaryota</taxon>
        <taxon>Sar</taxon>
        <taxon>Alveolata</taxon>
        <taxon>Dinophyceae</taxon>
        <taxon>Suessiales</taxon>
        <taxon>Symbiodiniaceae</taxon>
        <taxon>Durusdinium</taxon>
    </lineage>
</organism>
<accession>A0ABP0NCY5</accession>
<evidence type="ECO:0000313" key="3">
    <source>
        <dbReference type="EMBL" id="CAK9060694.1"/>
    </source>
</evidence>
<dbReference type="EMBL" id="CAXAMN010021541">
    <property type="protein sequence ID" value="CAK9060694.1"/>
    <property type="molecule type" value="Genomic_DNA"/>
</dbReference>
<name>A0ABP0NCY5_9DINO</name>
<dbReference type="Pfam" id="PF00145">
    <property type="entry name" value="DNA_methylase"/>
    <property type="match status" value="1"/>
</dbReference>
<feature type="non-terminal residue" evidence="3">
    <location>
        <position position="1"/>
    </location>
</feature>
<evidence type="ECO:0000256" key="2">
    <source>
        <dbReference type="ARBA" id="ARBA00022679"/>
    </source>
</evidence>
<evidence type="ECO:0000313" key="4">
    <source>
        <dbReference type="Proteomes" id="UP001642484"/>
    </source>
</evidence>
<dbReference type="SUPFAM" id="SSF53335">
    <property type="entry name" value="S-adenosyl-L-methionine-dependent methyltransferases"/>
    <property type="match status" value="1"/>
</dbReference>
<dbReference type="Gene3D" id="3.40.50.150">
    <property type="entry name" value="Vaccinia Virus protein VP39"/>
    <property type="match status" value="1"/>
</dbReference>